<reference evidence="2" key="1">
    <citation type="journal article" date="2022" name="bioRxiv">
        <title>Sequencing and chromosome-scale assembly of the giantPleurodeles waltlgenome.</title>
        <authorList>
            <person name="Brown T."/>
            <person name="Elewa A."/>
            <person name="Iarovenko S."/>
            <person name="Subramanian E."/>
            <person name="Araus A.J."/>
            <person name="Petzold A."/>
            <person name="Susuki M."/>
            <person name="Suzuki K.-i.T."/>
            <person name="Hayashi T."/>
            <person name="Toyoda A."/>
            <person name="Oliveira C."/>
            <person name="Osipova E."/>
            <person name="Leigh N.D."/>
            <person name="Simon A."/>
            <person name="Yun M.H."/>
        </authorList>
    </citation>
    <scope>NUCLEOTIDE SEQUENCE</scope>
    <source>
        <strain evidence="2">20211129_DDA</strain>
        <tissue evidence="2">Liver</tissue>
    </source>
</reference>
<accession>A0AAV7UTY7</accession>
<sequence>MPRAGVPSSGVLAKAAWSVRRGSRCFICCSFRGPCAVGILRSVLLLSERKALGCQGSERVEECSYMTPAKRKAQAISRGPLFASVPQSQSTLKELEEEARKQEKPRRDKKEREDKRCRKGEAREGAEDAKRKERGQEDDERSEEEQKMTGERSKDEKKTIGETNEDVKKTCGERSKDDKKTIGGRSKVSGLRQSPGTPPEKPKTLPRFRRTVALVVNDTGKTKREIH</sequence>
<dbReference type="AlphaFoldDB" id="A0AAV7UTY7"/>
<evidence type="ECO:0000256" key="1">
    <source>
        <dbReference type="SAM" id="MobiDB-lite"/>
    </source>
</evidence>
<name>A0AAV7UTY7_PLEWA</name>
<organism evidence="2 3">
    <name type="scientific">Pleurodeles waltl</name>
    <name type="common">Iberian ribbed newt</name>
    <dbReference type="NCBI Taxonomy" id="8319"/>
    <lineage>
        <taxon>Eukaryota</taxon>
        <taxon>Metazoa</taxon>
        <taxon>Chordata</taxon>
        <taxon>Craniata</taxon>
        <taxon>Vertebrata</taxon>
        <taxon>Euteleostomi</taxon>
        <taxon>Amphibia</taxon>
        <taxon>Batrachia</taxon>
        <taxon>Caudata</taxon>
        <taxon>Salamandroidea</taxon>
        <taxon>Salamandridae</taxon>
        <taxon>Pleurodelinae</taxon>
        <taxon>Pleurodeles</taxon>
    </lineage>
</organism>
<keyword evidence="3" id="KW-1185">Reference proteome</keyword>
<dbReference type="EMBL" id="JANPWB010000004">
    <property type="protein sequence ID" value="KAJ1191864.1"/>
    <property type="molecule type" value="Genomic_DNA"/>
</dbReference>
<gene>
    <name evidence="2" type="ORF">NDU88_001178</name>
</gene>
<evidence type="ECO:0000313" key="2">
    <source>
        <dbReference type="EMBL" id="KAJ1191864.1"/>
    </source>
</evidence>
<comment type="caution">
    <text evidence="2">The sequence shown here is derived from an EMBL/GenBank/DDBJ whole genome shotgun (WGS) entry which is preliminary data.</text>
</comment>
<feature type="region of interest" description="Disordered" evidence="1">
    <location>
        <begin position="75"/>
        <end position="208"/>
    </location>
</feature>
<evidence type="ECO:0000313" key="3">
    <source>
        <dbReference type="Proteomes" id="UP001066276"/>
    </source>
</evidence>
<dbReference type="Proteomes" id="UP001066276">
    <property type="component" value="Chromosome 2_2"/>
</dbReference>
<feature type="compositionally biased region" description="Basic and acidic residues" evidence="1">
    <location>
        <begin position="144"/>
        <end position="181"/>
    </location>
</feature>
<feature type="compositionally biased region" description="Basic and acidic residues" evidence="1">
    <location>
        <begin position="98"/>
        <end position="135"/>
    </location>
</feature>
<protein>
    <submittedName>
        <fullName evidence="2">Uncharacterized protein</fullName>
    </submittedName>
</protein>
<proteinExistence type="predicted"/>